<accession>A0A059CZJ5</accession>
<name>A0A059CZJ5_EUCGR</name>
<keyword evidence="1" id="KW-0732">Signal</keyword>
<dbReference type="EMBL" id="KK198754">
    <property type="protein sequence ID" value="KCW83586.1"/>
    <property type="molecule type" value="Genomic_DNA"/>
</dbReference>
<feature type="signal peptide" evidence="1">
    <location>
        <begin position="1"/>
        <end position="28"/>
    </location>
</feature>
<dbReference type="AlphaFoldDB" id="A0A059CZJ5"/>
<proteinExistence type="predicted"/>
<sequence length="73" mass="8369">MPSPCLTKCLTKILTYVLSPLYVRGSLACQMGFNRSPLLPTVLYVRVQHFCMRGIFSDKHSLTGDFERMCLWP</sequence>
<reference evidence="2" key="1">
    <citation type="submission" date="2013-07" db="EMBL/GenBank/DDBJ databases">
        <title>The genome of Eucalyptus grandis.</title>
        <authorList>
            <person name="Schmutz J."/>
            <person name="Hayes R."/>
            <person name="Myburg A."/>
            <person name="Tuskan G."/>
            <person name="Grattapaglia D."/>
            <person name="Rokhsar D.S."/>
        </authorList>
    </citation>
    <scope>NUCLEOTIDE SEQUENCE</scope>
    <source>
        <tissue evidence="2">Leaf extractions</tissue>
    </source>
</reference>
<organism evidence="2">
    <name type="scientific">Eucalyptus grandis</name>
    <name type="common">Flooded gum</name>
    <dbReference type="NCBI Taxonomy" id="71139"/>
    <lineage>
        <taxon>Eukaryota</taxon>
        <taxon>Viridiplantae</taxon>
        <taxon>Streptophyta</taxon>
        <taxon>Embryophyta</taxon>
        <taxon>Tracheophyta</taxon>
        <taxon>Spermatophyta</taxon>
        <taxon>Magnoliopsida</taxon>
        <taxon>eudicotyledons</taxon>
        <taxon>Gunneridae</taxon>
        <taxon>Pentapetalae</taxon>
        <taxon>rosids</taxon>
        <taxon>malvids</taxon>
        <taxon>Myrtales</taxon>
        <taxon>Myrtaceae</taxon>
        <taxon>Myrtoideae</taxon>
        <taxon>Eucalypteae</taxon>
        <taxon>Eucalyptus</taxon>
    </lineage>
</organism>
<dbReference type="Gramene" id="KCW83586">
    <property type="protein sequence ID" value="KCW83586"/>
    <property type="gene ID" value="EUGRSUZ_B00477"/>
</dbReference>
<evidence type="ECO:0000313" key="2">
    <source>
        <dbReference type="EMBL" id="KCW83586.1"/>
    </source>
</evidence>
<evidence type="ECO:0000256" key="1">
    <source>
        <dbReference type="SAM" id="SignalP"/>
    </source>
</evidence>
<feature type="chain" id="PRO_5001575720" evidence="1">
    <location>
        <begin position="29"/>
        <end position="73"/>
    </location>
</feature>
<gene>
    <name evidence="2" type="ORF">EUGRSUZ_B00477</name>
</gene>
<dbReference type="InParanoid" id="A0A059CZJ5"/>
<protein>
    <submittedName>
        <fullName evidence="2">Uncharacterized protein</fullName>
    </submittedName>
</protein>